<organism evidence="4 5">
    <name type="scientific">Polyangium mundeleinium</name>
    <dbReference type="NCBI Taxonomy" id="2995306"/>
    <lineage>
        <taxon>Bacteria</taxon>
        <taxon>Pseudomonadati</taxon>
        <taxon>Myxococcota</taxon>
        <taxon>Polyangia</taxon>
        <taxon>Polyangiales</taxon>
        <taxon>Polyangiaceae</taxon>
        <taxon>Polyangium</taxon>
    </lineage>
</organism>
<dbReference type="Gene3D" id="3.90.1580.10">
    <property type="entry name" value="paralog of FGE (formylglycine-generating enzyme)"/>
    <property type="match status" value="1"/>
</dbReference>
<protein>
    <submittedName>
        <fullName evidence="4">SUMF1/EgtB/PvdO family nonheme iron enzyme</fullName>
    </submittedName>
</protein>
<feature type="signal peptide" evidence="2">
    <location>
        <begin position="1"/>
        <end position="17"/>
    </location>
</feature>
<dbReference type="Pfam" id="PF03781">
    <property type="entry name" value="FGE-sulfatase"/>
    <property type="match status" value="1"/>
</dbReference>
<dbReference type="SUPFAM" id="SSF56436">
    <property type="entry name" value="C-type lectin-like"/>
    <property type="match status" value="1"/>
</dbReference>
<comment type="caution">
    <text evidence="4">The sequence shown here is derived from an EMBL/GenBank/DDBJ whole genome shotgun (WGS) entry which is preliminary data.</text>
</comment>
<dbReference type="EMBL" id="JAQNDO010000001">
    <property type="protein sequence ID" value="MDC0748199.1"/>
    <property type="molecule type" value="Genomic_DNA"/>
</dbReference>
<dbReference type="RefSeq" id="WP_271927030.1">
    <property type="nucleotide sequence ID" value="NZ_JAQNDO010000001.1"/>
</dbReference>
<reference evidence="4 5" key="1">
    <citation type="submission" date="2022-11" db="EMBL/GenBank/DDBJ databases">
        <title>Minimal conservation of predation-associated metabolite biosynthetic gene clusters underscores biosynthetic potential of Myxococcota including descriptions for ten novel species: Archangium lansinium sp. nov., Myxococcus landrumus sp. nov., Nannocystis bai.</title>
        <authorList>
            <person name="Ahearne A."/>
            <person name="Stevens C."/>
            <person name="Dowd S."/>
        </authorList>
    </citation>
    <scope>NUCLEOTIDE SEQUENCE [LARGE SCALE GENOMIC DNA]</scope>
    <source>
        <strain evidence="4 5">RJM3</strain>
    </source>
</reference>
<dbReference type="InterPro" id="IPR016187">
    <property type="entry name" value="CTDL_fold"/>
</dbReference>
<feature type="domain" description="Sulfatase-modifying factor enzyme-like" evidence="3">
    <location>
        <begin position="98"/>
        <end position="302"/>
    </location>
</feature>
<dbReference type="InterPro" id="IPR005532">
    <property type="entry name" value="SUMF_dom"/>
</dbReference>
<feature type="region of interest" description="Disordered" evidence="1">
    <location>
        <begin position="30"/>
        <end position="79"/>
    </location>
</feature>
<dbReference type="PANTHER" id="PTHR23150">
    <property type="entry name" value="SULFATASE MODIFYING FACTOR 1, 2"/>
    <property type="match status" value="1"/>
</dbReference>
<feature type="compositionally biased region" description="Low complexity" evidence="1">
    <location>
        <begin position="57"/>
        <end position="66"/>
    </location>
</feature>
<evidence type="ECO:0000256" key="1">
    <source>
        <dbReference type="SAM" id="MobiDB-lite"/>
    </source>
</evidence>
<dbReference type="InterPro" id="IPR042095">
    <property type="entry name" value="SUMF_sf"/>
</dbReference>
<feature type="compositionally biased region" description="Gly residues" evidence="1">
    <location>
        <begin position="37"/>
        <end position="56"/>
    </location>
</feature>
<accession>A0ABT5F3L2</accession>
<evidence type="ECO:0000313" key="4">
    <source>
        <dbReference type="EMBL" id="MDC0748199.1"/>
    </source>
</evidence>
<feature type="chain" id="PRO_5045957886" evidence="2">
    <location>
        <begin position="18"/>
        <end position="306"/>
    </location>
</feature>
<feature type="compositionally biased region" description="Gly residues" evidence="1">
    <location>
        <begin position="67"/>
        <end position="76"/>
    </location>
</feature>
<evidence type="ECO:0000313" key="5">
    <source>
        <dbReference type="Proteomes" id="UP001221411"/>
    </source>
</evidence>
<dbReference type="PANTHER" id="PTHR23150:SF19">
    <property type="entry name" value="FORMYLGLYCINE-GENERATING ENZYME"/>
    <property type="match status" value="1"/>
</dbReference>
<dbReference type="Proteomes" id="UP001221411">
    <property type="component" value="Unassembled WGS sequence"/>
</dbReference>
<gene>
    <name evidence="4" type="ORF">POL67_43125</name>
</gene>
<sequence>MRVAVSFLLLACPLVIAAGCFGGGGIDAPPPEPSGSGATGGTGGAGGGGGAAGMGGDASSSSSSSAGGSGGSGGGPLACPDIPNTPTMVMVQAPNGGPFYCIDSTEVTNLQYLEWVETKPTVVQPAQCEGNTMLAPSKTPAKDSLPVADVDWCDAFAFCAAHGKRLCGQISGGALPFTVPAGSPAKSQWHNACTGGGTKSYPYEGEFNVTACNGQGSANGDVVPVKSLPMCEGGFPGIFDMSGNVWEWEDSCDEPTGGMPAENPCRRRGGGYTSTDHDMDCSSASTSLARGLSNSGTGFRCCADLP</sequence>
<dbReference type="PROSITE" id="PS51257">
    <property type="entry name" value="PROKAR_LIPOPROTEIN"/>
    <property type="match status" value="1"/>
</dbReference>
<proteinExistence type="predicted"/>
<evidence type="ECO:0000259" key="3">
    <source>
        <dbReference type="Pfam" id="PF03781"/>
    </source>
</evidence>
<keyword evidence="2" id="KW-0732">Signal</keyword>
<keyword evidence="5" id="KW-1185">Reference proteome</keyword>
<name>A0ABT5F3L2_9BACT</name>
<evidence type="ECO:0000256" key="2">
    <source>
        <dbReference type="SAM" id="SignalP"/>
    </source>
</evidence>
<dbReference type="InterPro" id="IPR051043">
    <property type="entry name" value="Sulfatase_Mod_Factor_Kinase"/>
</dbReference>